<keyword evidence="2" id="KW-1185">Reference proteome</keyword>
<protein>
    <submittedName>
        <fullName evidence="1">COG2071 domain containing protein</fullName>
    </submittedName>
</protein>
<dbReference type="OrthoDB" id="412103at2759"/>
<proteinExistence type="predicted"/>
<organism evidence="1 2">
    <name type="scientific">Nitzschia inconspicua</name>
    <dbReference type="NCBI Taxonomy" id="303405"/>
    <lineage>
        <taxon>Eukaryota</taxon>
        <taxon>Sar</taxon>
        <taxon>Stramenopiles</taxon>
        <taxon>Ochrophyta</taxon>
        <taxon>Bacillariophyta</taxon>
        <taxon>Bacillariophyceae</taxon>
        <taxon>Bacillariophycidae</taxon>
        <taxon>Bacillariales</taxon>
        <taxon>Bacillariaceae</taxon>
        <taxon>Nitzschia</taxon>
    </lineage>
</organism>
<comment type="caution">
    <text evidence="1">The sequence shown here is derived from an EMBL/GenBank/DDBJ whole genome shotgun (WGS) entry which is preliminary data.</text>
</comment>
<dbReference type="EMBL" id="JAGRRH010000007">
    <property type="protein sequence ID" value="KAG7365986.1"/>
    <property type="molecule type" value="Genomic_DNA"/>
</dbReference>
<dbReference type="InterPro" id="IPR018644">
    <property type="entry name" value="DUF2071"/>
</dbReference>
<dbReference type="PANTHER" id="PTHR39186">
    <property type="entry name" value="DUF2071 FAMILY PROTEIN"/>
    <property type="match status" value="1"/>
</dbReference>
<dbReference type="Proteomes" id="UP000693970">
    <property type="component" value="Unassembled WGS sequence"/>
</dbReference>
<sequence length="367" mass="41920">MAMTPLSNTKTESASDDNSLVIAQRQTLSWKNIFNFKFMTHDRWANVLFLHWKIPSHLEKVLQDNTSPFLLDRYPNNDEDGSVYIGLVLLTEQNVGPSIGRSQWTTITHHGVNVRTYVKECEKNNPPGIHFSSLECDDELTSLGANRFGMPYRVAHIQRFFVMKKTFDGLAVTTDTTTTTADIDQITCSDKNINQIQRFRLRSERLASERPSLWRILTTMIGSIFRKATPKHTSERNLSIESPVTTNHTSTFTVDCSWSMCNESTGPTLSNKMSPQQQHDETSFAQWAVERYHVYTQKYGLRWSGRVEHEPWPLRQVALDGLAISGVDSYEPSQMRPILEHMANHRPDSVLFSPGVGPVQFNMLRPL</sequence>
<reference evidence="1" key="1">
    <citation type="journal article" date="2021" name="Sci. Rep.">
        <title>Diploid genomic architecture of Nitzschia inconspicua, an elite biomass production diatom.</title>
        <authorList>
            <person name="Oliver A."/>
            <person name="Podell S."/>
            <person name="Pinowska A."/>
            <person name="Traller J.C."/>
            <person name="Smith S.R."/>
            <person name="McClure R."/>
            <person name="Beliaev A."/>
            <person name="Bohutskyi P."/>
            <person name="Hill E.A."/>
            <person name="Rabines A."/>
            <person name="Zheng H."/>
            <person name="Allen L.Z."/>
            <person name="Kuo A."/>
            <person name="Grigoriev I.V."/>
            <person name="Allen A.E."/>
            <person name="Hazlebeck D."/>
            <person name="Allen E.E."/>
        </authorList>
    </citation>
    <scope>NUCLEOTIDE SEQUENCE</scope>
    <source>
        <strain evidence="1">Hildebrandi</strain>
    </source>
</reference>
<evidence type="ECO:0000313" key="2">
    <source>
        <dbReference type="Proteomes" id="UP000693970"/>
    </source>
</evidence>
<dbReference type="AlphaFoldDB" id="A0A9K3LSW9"/>
<accession>A0A9K3LSW9</accession>
<evidence type="ECO:0000313" key="1">
    <source>
        <dbReference type="EMBL" id="KAG7365986.1"/>
    </source>
</evidence>
<gene>
    <name evidence="1" type="ORF">IV203_028656</name>
</gene>
<reference evidence="1" key="2">
    <citation type="submission" date="2021-04" db="EMBL/GenBank/DDBJ databases">
        <authorList>
            <person name="Podell S."/>
        </authorList>
    </citation>
    <scope>NUCLEOTIDE SEQUENCE</scope>
    <source>
        <strain evidence="1">Hildebrandi</strain>
    </source>
</reference>
<name>A0A9K3LSW9_9STRA</name>
<dbReference type="Pfam" id="PF09844">
    <property type="entry name" value="DUF2071"/>
    <property type="match status" value="2"/>
</dbReference>
<dbReference type="PANTHER" id="PTHR39186:SF1">
    <property type="entry name" value="DUF2071 DOMAIN-CONTAINING PROTEIN"/>
    <property type="match status" value="1"/>
</dbReference>